<evidence type="ECO:0000256" key="2">
    <source>
        <dbReference type="ARBA" id="ARBA00007613"/>
    </source>
</evidence>
<evidence type="ECO:0000256" key="7">
    <source>
        <dbReference type="ARBA" id="ARBA00023237"/>
    </source>
</evidence>
<dbReference type="Proteomes" id="UP001207408">
    <property type="component" value="Unassembled WGS sequence"/>
</dbReference>
<organism evidence="8 9">
    <name type="scientific">Plebeiibacterium marinum</name>
    <dbReference type="NCBI Taxonomy" id="2992111"/>
    <lineage>
        <taxon>Bacteria</taxon>
        <taxon>Pseudomonadati</taxon>
        <taxon>Bacteroidota</taxon>
        <taxon>Bacteroidia</taxon>
        <taxon>Marinilabiliales</taxon>
        <taxon>Marinilabiliaceae</taxon>
        <taxon>Plebeiibacterium</taxon>
    </lineage>
</organism>
<protein>
    <submittedName>
        <fullName evidence="8">TolC family protein</fullName>
    </submittedName>
</protein>
<evidence type="ECO:0000256" key="3">
    <source>
        <dbReference type="ARBA" id="ARBA00022448"/>
    </source>
</evidence>
<comment type="subcellular location">
    <subcellularLocation>
        <location evidence="1">Cell outer membrane</location>
    </subcellularLocation>
</comment>
<evidence type="ECO:0000313" key="9">
    <source>
        <dbReference type="Proteomes" id="UP001207408"/>
    </source>
</evidence>
<evidence type="ECO:0000256" key="4">
    <source>
        <dbReference type="ARBA" id="ARBA00022452"/>
    </source>
</evidence>
<dbReference type="GO" id="GO:1990281">
    <property type="term" value="C:efflux pump complex"/>
    <property type="evidence" value="ECO:0007669"/>
    <property type="project" value="TreeGrafter"/>
</dbReference>
<evidence type="ECO:0000256" key="5">
    <source>
        <dbReference type="ARBA" id="ARBA00022692"/>
    </source>
</evidence>
<gene>
    <name evidence="8" type="ORF">OM074_15810</name>
</gene>
<evidence type="ECO:0000313" key="8">
    <source>
        <dbReference type="EMBL" id="MCW3807104.1"/>
    </source>
</evidence>
<reference evidence="8" key="1">
    <citation type="submission" date="2022-10" db="EMBL/GenBank/DDBJ databases">
        <authorList>
            <person name="Yu W.X."/>
        </authorList>
    </citation>
    <scope>NUCLEOTIDE SEQUENCE</scope>
    <source>
        <strain evidence="8">D04</strain>
    </source>
</reference>
<keyword evidence="7" id="KW-0998">Cell outer membrane</keyword>
<proteinExistence type="inferred from homology"/>
<dbReference type="InterPro" id="IPR051906">
    <property type="entry name" value="TolC-like"/>
</dbReference>
<evidence type="ECO:0000256" key="1">
    <source>
        <dbReference type="ARBA" id="ARBA00004442"/>
    </source>
</evidence>
<dbReference type="GO" id="GO:0009279">
    <property type="term" value="C:cell outer membrane"/>
    <property type="evidence" value="ECO:0007669"/>
    <property type="project" value="UniProtKB-SubCell"/>
</dbReference>
<dbReference type="EMBL" id="JAPDPI010000037">
    <property type="protein sequence ID" value="MCW3807104.1"/>
    <property type="molecule type" value="Genomic_DNA"/>
</dbReference>
<keyword evidence="5" id="KW-0812">Transmembrane</keyword>
<comment type="caution">
    <text evidence="8">The sequence shown here is derived from an EMBL/GenBank/DDBJ whole genome shotgun (WGS) entry which is preliminary data.</text>
</comment>
<dbReference type="Pfam" id="PF02321">
    <property type="entry name" value="OEP"/>
    <property type="match status" value="2"/>
</dbReference>
<dbReference type="InterPro" id="IPR003423">
    <property type="entry name" value="OMP_efflux"/>
</dbReference>
<keyword evidence="9" id="KW-1185">Reference proteome</keyword>
<accession>A0AAE3MGE6</accession>
<dbReference type="GO" id="GO:0015562">
    <property type="term" value="F:efflux transmembrane transporter activity"/>
    <property type="evidence" value="ECO:0007669"/>
    <property type="project" value="InterPro"/>
</dbReference>
<dbReference type="SUPFAM" id="SSF56954">
    <property type="entry name" value="Outer membrane efflux proteins (OEP)"/>
    <property type="match status" value="1"/>
</dbReference>
<dbReference type="Gene3D" id="1.20.1600.10">
    <property type="entry name" value="Outer membrane efflux proteins (OEP)"/>
    <property type="match status" value="1"/>
</dbReference>
<evidence type="ECO:0000256" key="6">
    <source>
        <dbReference type="ARBA" id="ARBA00023136"/>
    </source>
</evidence>
<keyword evidence="6" id="KW-0472">Membrane</keyword>
<comment type="similarity">
    <text evidence="2">Belongs to the outer membrane factor (OMF) (TC 1.B.17) family.</text>
</comment>
<dbReference type="GO" id="GO:0015288">
    <property type="term" value="F:porin activity"/>
    <property type="evidence" value="ECO:0007669"/>
    <property type="project" value="TreeGrafter"/>
</dbReference>
<name>A0AAE3MGE6_9BACT</name>
<dbReference type="PANTHER" id="PTHR30026:SF20">
    <property type="entry name" value="OUTER MEMBRANE PROTEIN TOLC"/>
    <property type="match status" value="1"/>
</dbReference>
<sequence>MHKIYISLILFLVLGLSLKAQQQLLLADAIAKGLDNNYSVKIVKNNQRISEINNSWGAAGAYPYIDFSIEDNNAYNVVDGGDNYNRYTLSSGVSLCWTVFNGFAVRINKKRFEELEELSKQNTAVMIESTIQSIVLAYFDALLQKDKLEVAKEVMKLSEDRFVREEESRKLGSAVTYDVLQAKNAYLSDQSSYLLQEVNYKNALRDLTFLMGEKGTEYFLADSFEAKENVYELADLEAQMMANNKSLQNQYVNQRLLENAIVMAKSAYSPSLALRAGANGSSIYTSTSDAWSKSANLYGALTLNYNLFSGGSRKRAMAIARIDEEIGTVELEEKKHELSNSLANLYELFMVRKQLLAVAEDNLEAARLNLQISKEKFETGAINSFNYRDVQNIYLNASQYKLEAIYNYIDTHHALLRMVGSIVQYHE</sequence>
<keyword evidence="3" id="KW-0813">Transport</keyword>
<dbReference type="PANTHER" id="PTHR30026">
    <property type="entry name" value="OUTER MEMBRANE PROTEIN TOLC"/>
    <property type="match status" value="1"/>
</dbReference>
<dbReference type="AlphaFoldDB" id="A0AAE3MGE6"/>
<keyword evidence="4" id="KW-1134">Transmembrane beta strand</keyword>
<dbReference type="RefSeq" id="WP_301201179.1">
    <property type="nucleotide sequence ID" value="NZ_JAPDPI010000037.1"/>
</dbReference>